<evidence type="ECO:0000313" key="5">
    <source>
        <dbReference type="Proteomes" id="UP000613580"/>
    </source>
</evidence>
<dbReference type="Pfam" id="PF13460">
    <property type="entry name" value="NAD_binding_10"/>
    <property type="match status" value="1"/>
</dbReference>
<dbReference type="SUPFAM" id="SSF51735">
    <property type="entry name" value="NAD(P)-binding Rossmann-fold domains"/>
    <property type="match status" value="1"/>
</dbReference>
<organism evidence="4 5">
    <name type="scientific">Mycena chlorophos</name>
    <name type="common">Agaric fungus</name>
    <name type="synonym">Agaricus chlorophos</name>
    <dbReference type="NCBI Taxonomy" id="658473"/>
    <lineage>
        <taxon>Eukaryota</taxon>
        <taxon>Fungi</taxon>
        <taxon>Dikarya</taxon>
        <taxon>Basidiomycota</taxon>
        <taxon>Agaricomycotina</taxon>
        <taxon>Agaricomycetes</taxon>
        <taxon>Agaricomycetidae</taxon>
        <taxon>Agaricales</taxon>
        <taxon>Marasmiineae</taxon>
        <taxon>Mycenaceae</taxon>
        <taxon>Mycena</taxon>
    </lineage>
</organism>
<dbReference type="Proteomes" id="UP000613580">
    <property type="component" value="Unassembled WGS sequence"/>
</dbReference>
<keyword evidence="5" id="KW-1185">Reference proteome</keyword>
<dbReference type="EMBL" id="JACAZE010000029">
    <property type="protein sequence ID" value="KAF7289485.1"/>
    <property type="molecule type" value="Genomic_DNA"/>
</dbReference>
<comment type="similarity">
    <text evidence="2">Belongs to the FMP52 family.</text>
</comment>
<dbReference type="PANTHER" id="PTHR14097">
    <property type="entry name" value="OXIDOREDUCTASE HTATIP2"/>
    <property type="match status" value="1"/>
</dbReference>
<reference evidence="4" key="1">
    <citation type="submission" date="2020-05" db="EMBL/GenBank/DDBJ databases">
        <title>Mycena genomes resolve the evolution of fungal bioluminescence.</title>
        <authorList>
            <person name="Tsai I.J."/>
        </authorList>
    </citation>
    <scope>NUCLEOTIDE SEQUENCE</scope>
    <source>
        <strain evidence="4">110903Hualien_Pintung</strain>
    </source>
</reference>
<evidence type="ECO:0000259" key="3">
    <source>
        <dbReference type="Pfam" id="PF13460"/>
    </source>
</evidence>
<dbReference type="OrthoDB" id="430436at2759"/>
<accession>A0A8H6RZJ9</accession>
<dbReference type="GO" id="GO:0005741">
    <property type="term" value="C:mitochondrial outer membrane"/>
    <property type="evidence" value="ECO:0007669"/>
    <property type="project" value="UniProtKB-SubCell"/>
</dbReference>
<evidence type="ECO:0000313" key="4">
    <source>
        <dbReference type="EMBL" id="KAF7289485.1"/>
    </source>
</evidence>
<dbReference type="Gene3D" id="3.40.50.720">
    <property type="entry name" value="NAD(P)-binding Rossmann-like Domain"/>
    <property type="match status" value="1"/>
</dbReference>
<dbReference type="PANTHER" id="PTHR14097:SF7">
    <property type="entry name" value="OXIDOREDUCTASE HTATIP2"/>
    <property type="match status" value="1"/>
</dbReference>
<protein>
    <recommendedName>
        <fullName evidence="3">NAD(P)-binding domain-containing protein</fullName>
    </recommendedName>
</protein>
<gene>
    <name evidence="4" type="ORF">HMN09_01342500</name>
</gene>
<evidence type="ECO:0000256" key="1">
    <source>
        <dbReference type="ARBA" id="ARBA00004450"/>
    </source>
</evidence>
<feature type="domain" description="NAD(P)-binding" evidence="3">
    <location>
        <begin position="9"/>
        <end position="126"/>
    </location>
</feature>
<dbReference type="GO" id="GO:0051170">
    <property type="term" value="P:import into nucleus"/>
    <property type="evidence" value="ECO:0007669"/>
    <property type="project" value="TreeGrafter"/>
</dbReference>
<comment type="caution">
    <text evidence="4">The sequence shown here is derived from an EMBL/GenBank/DDBJ whole genome shotgun (WGS) entry which is preliminary data.</text>
</comment>
<name>A0A8H6RZJ9_MYCCL</name>
<proteinExistence type="inferred from homology"/>
<sequence>MPQSALILGSTGQVGSCLLRELLASPHFSRVGEFGRRTTTLDALTTGKDKLEQKTIDFDNIDAAGLKDGNWDVVFIALGTTAKAAGSAAAFEKIDRDYVISAARAAKSESPQRLIYVSSAGANSNSHFLYPRSKGLTELDLAALGYQDTIVFRPALLAGVSRPESRPAEKIASYFTGALSRISNSVEINIGTLAKSILAAGHLGTAGLPAAANASQAGKDNAKFTLITNAGALALAASAAKLE</sequence>
<comment type="subcellular location">
    <subcellularLocation>
        <location evidence="1">Mitochondrion outer membrane</location>
        <topology evidence="1">Peripheral membrane protein</topology>
    </subcellularLocation>
</comment>
<dbReference type="AlphaFoldDB" id="A0A8H6RZJ9"/>
<dbReference type="InterPro" id="IPR036291">
    <property type="entry name" value="NAD(P)-bd_dom_sf"/>
</dbReference>
<dbReference type="InterPro" id="IPR016040">
    <property type="entry name" value="NAD(P)-bd_dom"/>
</dbReference>
<evidence type="ECO:0000256" key="2">
    <source>
        <dbReference type="ARBA" id="ARBA00006617"/>
    </source>
</evidence>